<dbReference type="InterPro" id="IPR050951">
    <property type="entry name" value="Retrovirus_Pol_polyprotein"/>
</dbReference>
<protein>
    <recommendedName>
        <fullName evidence="3">Reverse transcriptase domain-containing protein</fullName>
    </recommendedName>
</protein>
<dbReference type="PANTHER" id="PTHR37984:SF5">
    <property type="entry name" value="PROTEIN NYNRIN-LIKE"/>
    <property type="match status" value="1"/>
</dbReference>
<organism evidence="1 2">
    <name type="scientific">Anopheles culicifacies</name>
    <dbReference type="NCBI Taxonomy" id="139723"/>
    <lineage>
        <taxon>Eukaryota</taxon>
        <taxon>Metazoa</taxon>
        <taxon>Ecdysozoa</taxon>
        <taxon>Arthropoda</taxon>
        <taxon>Hexapoda</taxon>
        <taxon>Insecta</taxon>
        <taxon>Pterygota</taxon>
        <taxon>Neoptera</taxon>
        <taxon>Endopterygota</taxon>
        <taxon>Diptera</taxon>
        <taxon>Nematocera</taxon>
        <taxon>Culicoidea</taxon>
        <taxon>Culicidae</taxon>
        <taxon>Anophelinae</taxon>
        <taxon>Anopheles</taxon>
        <taxon>culicifacies species complex</taxon>
    </lineage>
</organism>
<dbReference type="PANTHER" id="PTHR37984">
    <property type="entry name" value="PROTEIN CBG26694"/>
    <property type="match status" value="1"/>
</dbReference>
<dbReference type="EMBL" id="AXCM01008645">
    <property type="status" value="NOT_ANNOTATED_CDS"/>
    <property type="molecule type" value="Genomic_DNA"/>
</dbReference>
<name>A0A182M189_9DIPT</name>
<dbReference type="InterPro" id="IPR043128">
    <property type="entry name" value="Rev_trsase/Diguanyl_cyclase"/>
</dbReference>
<reference evidence="1" key="2">
    <citation type="submission" date="2020-05" db="UniProtKB">
        <authorList>
            <consortium name="EnsemblMetazoa"/>
        </authorList>
    </citation>
    <scope>IDENTIFICATION</scope>
    <source>
        <strain evidence="1">A-37</strain>
    </source>
</reference>
<reference evidence="2" key="1">
    <citation type="submission" date="2013-09" db="EMBL/GenBank/DDBJ databases">
        <title>The Genome Sequence of Anopheles culicifacies species A.</title>
        <authorList>
            <consortium name="The Broad Institute Genomics Platform"/>
            <person name="Neafsey D.E."/>
            <person name="Besansky N."/>
            <person name="Howell P."/>
            <person name="Walton C."/>
            <person name="Young S.K."/>
            <person name="Zeng Q."/>
            <person name="Gargeya S."/>
            <person name="Fitzgerald M."/>
            <person name="Haas B."/>
            <person name="Abouelleil A."/>
            <person name="Allen A.W."/>
            <person name="Alvarado L."/>
            <person name="Arachchi H.M."/>
            <person name="Berlin A.M."/>
            <person name="Chapman S.B."/>
            <person name="Gainer-Dewar J."/>
            <person name="Goldberg J."/>
            <person name="Griggs A."/>
            <person name="Gujja S."/>
            <person name="Hansen M."/>
            <person name="Howarth C."/>
            <person name="Imamovic A."/>
            <person name="Ireland A."/>
            <person name="Larimer J."/>
            <person name="McCowan C."/>
            <person name="Murphy C."/>
            <person name="Pearson M."/>
            <person name="Poon T.W."/>
            <person name="Priest M."/>
            <person name="Roberts A."/>
            <person name="Saif S."/>
            <person name="Shea T."/>
            <person name="Sisk P."/>
            <person name="Sykes S."/>
            <person name="Wortman J."/>
            <person name="Nusbaum C."/>
            <person name="Birren B."/>
        </authorList>
    </citation>
    <scope>NUCLEOTIDE SEQUENCE [LARGE SCALE GENOMIC DNA]</scope>
    <source>
        <strain evidence="2">A-37</strain>
    </source>
</reference>
<dbReference type="Proteomes" id="UP000075883">
    <property type="component" value="Unassembled WGS sequence"/>
</dbReference>
<dbReference type="Gene3D" id="3.10.10.10">
    <property type="entry name" value="HIV Type 1 Reverse Transcriptase, subunit A, domain 1"/>
    <property type="match status" value="1"/>
</dbReference>
<evidence type="ECO:0000313" key="2">
    <source>
        <dbReference type="Proteomes" id="UP000075883"/>
    </source>
</evidence>
<dbReference type="STRING" id="139723.A0A182M189"/>
<dbReference type="InterPro" id="IPR043502">
    <property type="entry name" value="DNA/RNA_pol_sf"/>
</dbReference>
<dbReference type="GO" id="GO:0071897">
    <property type="term" value="P:DNA biosynthetic process"/>
    <property type="evidence" value="ECO:0007669"/>
    <property type="project" value="UniProtKB-ARBA"/>
</dbReference>
<sequence>MLRLGKSLKMSEELIVGYIVAGLDDPVLSKAIPVGTSLQQLESALQWQKELGGLLHQYSESQVTLDDFERLADKMEQIVLCGDRLMESLHGNQQVLQTIGTELSSVLRQQRAALSCNLSNLGTSKTHQIVVHLKTNVSGDSEIKLQPAGCHVKSRSLQTSLISHLTCNVIQKSSSAPVLQLCNVRELIADLSHLNGAICRESPNHLHAESLLPALSAFRYFTTLDFDGGHLQIPLAPGSRHYFTFGTPYGAFQFQRAPKHFANTTIIFNKILIELARKLPTGDVVVLNDTLILPCRDATEGLAQLSRTLAALGAFGLTAHLRRSRFFEQQVQLFNWIVQHGKVISIGLPLQLPVSTAYRLVLMISECADGKTFESLLQEHCKANGRVRVVGCFTKHIHQEGNDKEVQLGTHLVESIEHFRQFLAFVSFDLLLEVSLQDLKEHSVRKALLQVQQFDFELKINSQCNIK</sequence>
<keyword evidence="2" id="KW-1185">Reference proteome</keyword>
<accession>A0A182M189</accession>
<dbReference type="VEuPathDB" id="VectorBase:ACUA006992"/>
<evidence type="ECO:0008006" key="3">
    <source>
        <dbReference type="Google" id="ProtNLM"/>
    </source>
</evidence>
<proteinExistence type="predicted"/>
<dbReference type="Gene3D" id="3.30.70.270">
    <property type="match status" value="1"/>
</dbReference>
<dbReference type="SUPFAM" id="SSF56672">
    <property type="entry name" value="DNA/RNA polymerases"/>
    <property type="match status" value="1"/>
</dbReference>
<evidence type="ECO:0000313" key="1">
    <source>
        <dbReference type="EnsemblMetazoa" id="ACUA006992-PA"/>
    </source>
</evidence>
<dbReference type="AlphaFoldDB" id="A0A182M189"/>
<dbReference type="EnsemblMetazoa" id="ACUA006992-RA">
    <property type="protein sequence ID" value="ACUA006992-PA"/>
    <property type="gene ID" value="ACUA006992"/>
</dbReference>